<dbReference type="OrthoDB" id="3174546at2"/>
<evidence type="ECO:0000256" key="1">
    <source>
        <dbReference type="ARBA" id="ARBA00008791"/>
    </source>
</evidence>
<evidence type="ECO:0000313" key="3">
    <source>
        <dbReference type="EMBL" id="ANE82056.1"/>
    </source>
</evidence>
<feature type="domain" description="UspA" evidence="2">
    <location>
        <begin position="10"/>
        <end position="148"/>
    </location>
</feature>
<dbReference type="Proteomes" id="UP000077143">
    <property type="component" value="Chromosome"/>
</dbReference>
<dbReference type="EMBL" id="CP015596">
    <property type="protein sequence ID" value="ANE82056.1"/>
    <property type="molecule type" value="Genomic_DNA"/>
</dbReference>
<dbReference type="InterPro" id="IPR014729">
    <property type="entry name" value="Rossmann-like_a/b/a_fold"/>
</dbReference>
<dbReference type="Pfam" id="PF00582">
    <property type="entry name" value="Usp"/>
    <property type="match status" value="2"/>
</dbReference>
<proteinExistence type="inferred from homology"/>
<protein>
    <submittedName>
        <fullName evidence="3">Universal stress protein</fullName>
    </submittedName>
</protein>
<dbReference type="Gene3D" id="3.40.50.620">
    <property type="entry name" value="HUPs"/>
    <property type="match status" value="2"/>
</dbReference>
<dbReference type="InterPro" id="IPR006016">
    <property type="entry name" value="UspA"/>
</dbReference>
<sequence length="294" mass="30908">MNDQQTGGAIVVGVDGSQQAGVAVRWAAAEAQMSGVPVDLVYAVRPPIVTWPLAPTDELAAECERQNAEDTLNHARAAALAGDGAANPPDVRTEVIRDSALGALIEASETARMVVVGSRGTGGFPRLKLGSVSAGLIRHAHCPVTVVHSQMGVLPDVAAPVLVGVDGSPASEAATAFAFEEASRRGVELEALHVWHDRAGREPRGGSWSDIEQQAAEILAERLAGWQEQFPDVPVRRHIEFDEPSRRLVERSRSAQLVVVGSHGRGGFSGMLLGSVSSTVAQSVDVPVTVVRPH</sequence>
<dbReference type="InterPro" id="IPR006015">
    <property type="entry name" value="Universal_stress_UspA"/>
</dbReference>
<dbReference type="RefSeq" id="WP_068000273.1">
    <property type="nucleotide sequence ID" value="NZ_CP015596.1"/>
</dbReference>
<organism evidence="3 4">
    <name type="scientific">Mycobacterium adipatum</name>
    <dbReference type="NCBI Taxonomy" id="1682113"/>
    <lineage>
        <taxon>Bacteria</taxon>
        <taxon>Bacillati</taxon>
        <taxon>Actinomycetota</taxon>
        <taxon>Actinomycetes</taxon>
        <taxon>Mycobacteriales</taxon>
        <taxon>Mycobacteriaceae</taxon>
        <taxon>Mycobacterium</taxon>
    </lineage>
</organism>
<dbReference type="PANTHER" id="PTHR43010">
    <property type="entry name" value="UNIVERSAL STRESS PROTEIN SLR1230"/>
    <property type="match status" value="1"/>
</dbReference>
<accession>A0A172USN6</accession>
<dbReference type="AlphaFoldDB" id="A0A172USN6"/>
<dbReference type="PRINTS" id="PR01438">
    <property type="entry name" value="UNVRSLSTRESS"/>
</dbReference>
<dbReference type="PANTHER" id="PTHR43010:SF1">
    <property type="entry name" value="USPA DOMAIN-CONTAINING PROTEIN"/>
    <property type="match status" value="1"/>
</dbReference>
<name>A0A172USN6_9MYCO</name>
<dbReference type="SUPFAM" id="SSF52402">
    <property type="entry name" value="Adenine nucleotide alpha hydrolases-like"/>
    <property type="match status" value="2"/>
</dbReference>
<keyword evidence="4" id="KW-1185">Reference proteome</keyword>
<evidence type="ECO:0000313" key="4">
    <source>
        <dbReference type="Proteomes" id="UP000077143"/>
    </source>
</evidence>
<evidence type="ECO:0000259" key="2">
    <source>
        <dbReference type="Pfam" id="PF00582"/>
    </source>
</evidence>
<feature type="domain" description="UspA" evidence="2">
    <location>
        <begin position="161"/>
        <end position="292"/>
    </location>
</feature>
<dbReference type="InterPro" id="IPR051688">
    <property type="entry name" value="USP_A"/>
</dbReference>
<gene>
    <name evidence="3" type="ORF">A7U43_24870</name>
</gene>
<comment type="similarity">
    <text evidence="1">Belongs to the universal stress protein A family.</text>
</comment>
<reference evidence="3 4" key="1">
    <citation type="submission" date="2016-05" db="EMBL/GenBank/DDBJ databases">
        <title>Complete genome sequence of a phthalic acid esters degrading Mycobacterium sp. YC-RL4.</title>
        <authorList>
            <person name="Ren L."/>
            <person name="Fan S."/>
            <person name="Ruth N."/>
            <person name="Jia Y."/>
            <person name="Wang J."/>
            <person name="Qiao C."/>
        </authorList>
    </citation>
    <scope>NUCLEOTIDE SEQUENCE [LARGE SCALE GENOMIC DNA]</scope>
    <source>
        <strain evidence="3 4">YC-RL4</strain>
    </source>
</reference>
<dbReference type="STRING" id="1682113.A7U43_24870"/>
<dbReference type="KEGG" id="madi:A7U43_24870"/>